<evidence type="ECO:0000313" key="9">
    <source>
        <dbReference type="Proteomes" id="UP000268973"/>
    </source>
</evidence>
<dbReference type="Pfam" id="PF03772">
    <property type="entry name" value="Competence"/>
    <property type="match status" value="1"/>
</dbReference>
<protein>
    <submittedName>
        <fullName evidence="8">DNA internalization-related competence protein ComEC/Rec2</fullName>
    </submittedName>
</protein>
<sequence>MNGNLLQYQTEKLFKAGQDINIIADVDSLFKPISRGFQGRVVVRSMNGYSLNRLVQPKIRLTSPVPMQLGDKFNGKVQVKPIVGLFNDVGFDAETYALSQSIVGSARVINESFFVISSRSLRGAALVKFNQHSLDLTHRDLALALLFGIRDEISQQTWSKLQYSGLSHLIAISGLHIGIAFGLGWGFGKLLLRFHWCFTIVPIGFGLLVALTYAWLAGFSIPTQRAVLMCVLLCVVQSLPGRVSYPYKWWLVLASLLFIDPFSSVSTSLWLSMYAVGVVFLFLSFQRGASSLWRKAFMMQLVLVLLMMPISAFLFHGVALGAVFYNLIFVPWFSFVVVPLILVSFVWSYTGYGGAVLWELVDLSLSPVVYLIEFAQWGWIDVSRQMVVVGSLLLVLTFSSLVLNRVGVMLVGVVSSIYLVDWKKAPHWELVVFDVGHGLAVAAKQQDRMLLYDTGAAWSTSSIAEQIISPYMIKSGVDSLDFLLLSHLDNDHSGGWQTLVEKWRPKTVMSSQKEIGGQACVMGQKIKLGEIHLEVLWPPKRVTRAYNPHSCVVLITDETSPFRVLLTGDIETIAEWHLVRQPEKIHADVLLVPHHGSKTSSIARFVEVVQPDYAIASTAKGGRWNLPNQEVVERYQNEGANWRDTGTSGQVVVKFYSDGIDVGGLRDSKGHHWYRQMLRKGVE</sequence>
<dbReference type="InterPro" id="IPR004797">
    <property type="entry name" value="Competence_ComEC/Rec2"/>
</dbReference>
<feature type="transmembrane region" description="Helical" evidence="6">
    <location>
        <begin position="265"/>
        <end position="285"/>
    </location>
</feature>
<keyword evidence="4 6" id="KW-1133">Transmembrane helix</keyword>
<dbReference type="GO" id="GO:0005886">
    <property type="term" value="C:plasma membrane"/>
    <property type="evidence" value="ECO:0007669"/>
    <property type="project" value="UniProtKB-SubCell"/>
</dbReference>
<dbReference type="InterPro" id="IPR001279">
    <property type="entry name" value="Metallo-B-lactamas"/>
</dbReference>
<organism evidence="8 9">
    <name type="scientific">Vibrio aquaticus</name>
    <dbReference type="NCBI Taxonomy" id="2496559"/>
    <lineage>
        <taxon>Bacteria</taxon>
        <taxon>Pseudomonadati</taxon>
        <taxon>Pseudomonadota</taxon>
        <taxon>Gammaproteobacteria</taxon>
        <taxon>Vibrionales</taxon>
        <taxon>Vibrionaceae</taxon>
        <taxon>Vibrio</taxon>
    </lineage>
</organism>
<comment type="subcellular location">
    <subcellularLocation>
        <location evidence="1">Cell membrane</location>
        <topology evidence="1">Multi-pass membrane protein</topology>
    </subcellularLocation>
</comment>
<feature type="transmembrane region" description="Helical" evidence="6">
    <location>
        <begin position="166"/>
        <end position="187"/>
    </location>
</feature>
<dbReference type="NCBIfam" id="TIGR00361">
    <property type="entry name" value="ComEC_Rec2"/>
    <property type="match status" value="1"/>
</dbReference>
<dbReference type="InterPro" id="IPR004477">
    <property type="entry name" value="ComEC_N"/>
</dbReference>
<evidence type="ECO:0000256" key="6">
    <source>
        <dbReference type="SAM" id="Phobius"/>
    </source>
</evidence>
<dbReference type="EMBL" id="RXZH01000002">
    <property type="protein sequence ID" value="RTZ16928.1"/>
    <property type="molecule type" value="Genomic_DNA"/>
</dbReference>
<keyword evidence="3 6" id="KW-0812">Transmembrane</keyword>
<feature type="transmembrane region" description="Helical" evidence="6">
    <location>
        <begin position="193"/>
        <end position="214"/>
    </location>
</feature>
<dbReference type="GO" id="GO:0030420">
    <property type="term" value="P:establishment of competence for transformation"/>
    <property type="evidence" value="ECO:0007669"/>
    <property type="project" value="InterPro"/>
</dbReference>
<dbReference type="Pfam" id="PF00753">
    <property type="entry name" value="Lactamase_B"/>
    <property type="match status" value="1"/>
</dbReference>
<evidence type="ECO:0000259" key="7">
    <source>
        <dbReference type="SMART" id="SM00849"/>
    </source>
</evidence>
<dbReference type="OrthoDB" id="9761531at2"/>
<dbReference type="SMART" id="SM00849">
    <property type="entry name" value="Lactamase_B"/>
    <property type="match status" value="1"/>
</dbReference>
<keyword evidence="5 6" id="KW-0472">Membrane</keyword>
<feature type="transmembrane region" description="Helical" evidence="6">
    <location>
        <begin position="392"/>
        <end position="420"/>
    </location>
</feature>
<feature type="transmembrane region" description="Helical" evidence="6">
    <location>
        <begin position="226"/>
        <end position="245"/>
    </location>
</feature>
<feature type="transmembrane region" description="Helical" evidence="6">
    <location>
        <begin position="324"/>
        <end position="348"/>
    </location>
</feature>
<dbReference type="InterPro" id="IPR052159">
    <property type="entry name" value="Competence_DNA_uptake"/>
</dbReference>
<gene>
    <name evidence="8" type="ORF">EJ063_07005</name>
</gene>
<evidence type="ECO:0000256" key="2">
    <source>
        <dbReference type="ARBA" id="ARBA00022475"/>
    </source>
</evidence>
<feature type="transmembrane region" description="Helical" evidence="6">
    <location>
        <begin position="297"/>
        <end position="318"/>
    </location>
</feature>
<dbReference type="CDD" id="cd07731">
    <property type="entry name" value="ComA-like_MBL-fold"/>
    <property type="match status" value="1"/>
</dbReference>
<evidence type="ECO:0000256" key="1">
    <source>
        <dbReference type="ARBA" id="ARBA00004651"/>
    </source>
</evidence>
<proteinExistence type="predicted"/>
<dbReference type="Gene3D" id="3.60.15.10">
    <property type="entry name" value="Ribonuclease Z/Hydroxyacylglutathione hydrolase-like"/>
    <property type="match status" value="1"/>
</dbReference>
<evidence type="ECO:0000256" key="4">
    <source>
        <dbReference type="ARBA" id="ARBA00022989"/>
    </source>
</evidence>
<keyword evidence="2" id="KW-1003">Cell membrane</keyword>
<dbReference type="PANTHER" id="PTHR30619">
    <property type="entry name" value="DNA INTERNALIZATION/COMPETENCE PROTEIN COMEC/REC2"/>
    <property type="match status" value="1"/>
</dbReference>
<keyword evidence="9" id="KW-1185">Reference proteome</keyword>
<dbReference type="AlphaFoldDB" id="A0A3S0P7S2"/>
<name>A0A3S0P7S2_9VIBR</name>
<dbReference type="InterPro" id="IPR035681">
    <property type="entry name" value="ComA-like_MBL"/>
</dbReference>
<feature type="domain" description="Metallo-beta-lactamase" evidence="7">
    <location>
        <begin position="405"/>
        <end position="620"/>
    </location>
</feature>
<dbReference type="InterPro" id="IPR036866">
    <property type="entry name" value="RibonucZ/Hydroxyglut_hydro"/>
</dbReference>
<evidence type="ECO:0000256" key="5">
    <source>
        <dbReference type="ARBA" id="ARBA00023136"/>
    </source>
</evidence>
<comment type="caution">
    <text evidence="8">The sequence shown here is derived from an EMBL/GenBank/DDBJ whole genome shotgun (WGS) entry which is preliminary data.</text>
</comment>
<dbReference type="Proteomes" id="UP000268973">
    <property type="component" value="Unassembled WGS sequence"/>
</dbReference>
<dbReference type="PANTHER" id="PTHR30619:SF1">
    <property type="entry name" value="RECOMBINATION PROTEIN 2"/>
    <property type="match status" value="1"/>
</dbReference>
<evidence type="ECO:0000256" key="3">
    <source>
        <dbReference type="ARBA" id="ARBA00022692"/>
    </source>
</evidence>
<dbReference type="NCBIfam" id="TIGR00360">
    <property type="entry name" value="ComEC_N-term"/>
    <property type="match status" value="1"/>
</dbReference>
<dbReference type="SUPFAM" id="SSF56281">
    <property type="entry name" value="Metallo-hydrolase/oxidoreductase"/>
    <property type="match status" value="1"/>
</dbReference>
<reference evidence="8 9" key="1">
    <citation type="submission" date="2018-12" db="EMBL/GenBank/DDBJ databases">
        <title>Vibrio sp. isolated from China Sea.</title>
        <authorList>
            <person name="Li Y."/>
        </authorList>
    </citation>
    <scope>NUCLEOTIDE SEQUENCE [LARGE SCALE GENOMIC DNA]</scope>
    <source>
        <strain evidence="8 9">BEI207</strain>
    </source>
</reference>
<evidence type="ECO:0000313" key="8">
    <source>
        <dbReference type="EMBL" id="RTZ16928.1"/>
    </source>
</evidence>
<accession>A0A3S0P7S2</accession>